<sequence length="802" mass="85504">MLIEAPSDAHSAARTTTQLHPKAAAGATYAEPTAARDSAGACYPADGQEVRYYLAVDCGGTKAAAAITSSHPTPGTSLAVGYGGPANFTDISTEFFLRNVRSAIENACFKAGLITLDQIPDRLRPRPAYRHPYAASPATSTSNLLFSSSSSSNALNAVDQDRNRTLEPDAFSIDTLVHRRRSAVLLHTLGTPEGEAEEIPLPPFQAAWFAVAGVDSENDANMLKSHLTKMLRLHDDEQHGSDGVGMQFVRDHGHLPIGTVPTRPENTTARTRLIVANDTSLLAAPLHDSIPSSSSSSATPSSSTSAHTSPSEGEQTAVVVIAGTGSIVASFRRDDRGAVQPIGRAGGYGWLLGDEGSGFAVGREAIRRVLTRADREALSDKAQPSQPAQAQADSIPPLQVPQGQSSGVKRRRKRGHLLRDEILNYWHLSSTDELLAAVYSQEKPGATCESCRESQAGVSTRAASISSNDAELGDEGDERSTLQKRDTIKAKGSRASLRQEVSPQDREQAVHAGEMEADEAGNGKTARARLSRSDTFKVLPSSPTMTTQLETPRNTVHNFSANPDDLQLARPLSSTIEDASPLVLSGSEGKEEEDSALSSLAAHPTPLSASWTSDTIQRSKHASEVDNVASASTIPATTNGFVHAMGERKHRLAGLATLVFSLAFDQDDRECLSILRSQAGLLARHILEVVDCGRRGLGEDGDSGDDDESEEEEEGIHAQAGLPNRSQDHASRTTRASSGLVDPSRSVLCTGGSLLGIEPYRLMVEEECRKLGGVTFKRSVYVGKPAYTGAQALAQMWERDRS</sequence>
<accession>A0A8X7NEJ8</accession>
<feature type="compositionally biased region" description="Polar residues" evidence="1">
    <location>
        <begin position="457"/>
        <end position="469"/>
    </location>
</feature>
<dbReference type="PANTHER" id="PTHR43190:SF3">
    <property type="entry name" value="N-ACETYL-D-GLUCOSAMINE KINASE"/>
    <property type="match status" value="1"/>
</dbReference>
<feature type="compositionally biased region" description="Acidic residues" evidence="1">
    <location>
        <begin position="699"/>
        <end position="714"/>
    </location>
</feature>
<dbReference type="Gene3D" id="3.30.420.40">
    <property type="match status" value="3"/>
</dbReference>
<evidence type="ECO:0008006" key="4">
    <source>
        <dbReference type="Google" id="ProtNLM"/>
    </source>
</evidence>
<feature type="compositionally biased region" description="Low complexity" evidence="1">
    <location>
        <begin position="289"/>
        <end position="311"/>
    </location>
</feature>
<dbReference type="InterPro" id="IPR043129">
    <property type="entry name" value="ATPase_NBD"/>
</dbReference>
<feature type="region of interest" description="Disordered" evidence="1">
    <location>
        <begin position="585"/>
        <end position="610"/>
    </location>
</feature>
<protein>
    <recommendedName>
        <fullName evidence="4">N-acetylglucosamine kinase</fullName>
    </recommendedName>
</protein>
<feature type="region of interest" description="Disordered" evidence="1">
    <location>
        <begin position="376"/>
        <end position="413"/>
    </location>
</feature>
<comment type="caution">
    <text evidence="2">The sequence shown here is derived from an EMBL/GenBank/DDBJ whole genome shotgun (WGS) entry which is preliminary data.</text>
</comment>
<reference evidence="2" key="2">
    <citation type="journal article" date="2019" name="IMA Fungus">
        <title>Genome sequencing and comparison of five Tilletia species to identify candidate genes for the detection of regulated species infecting wheat.</title>
        <authorList>
            <person name="Nguyen H.D.T."/>
            <person name="Sultana T."/>
            <person name="Kesanakurti P."/>
            <person name="Hambleton S."/>
        </authorList>
    </citation>
    <scope>NUCLEOTIDE SEQUENCE</scope>
    <source>
        <strain evidence="2">DAOMC 236422</strain>
    </source>
</reference>
<organism evidence="2 3">
    <name type="scientific">Tilletia walkeri</name>
    <dbReference type="NCBI Taxonomy" id="117179"/>
    <lineage>
        <taxon>Eukaryota</taxon>
        <taxon>Fungi</taxon>
        <taxon>Dikarya</taxon>
        <taxon>Basidiomycota</taxon>
        <taxon>Ustilaginomycotina</taxon>
        <taxon>Exobasidiomycetes</taxon>
        <taxon>Tilletiales</taxon>
        <taxon>Tilletiaceae</taxon>
        <taxon>Tilletia</taxon>
    </lineage>
</organism>
<feature type="region of interest" description="Disordered" evidence="1">
    <location>
        <begin position="457"/>
        <end position="549"/>
    </location>
</feature>
<feature type="region of interest" description="Disordered" evidence="1">
    <location>
        <begin position="1"/>
        <end position="25"/>
    </location>
</feature>
<feature type="region of interest" description="Disordered" evidence="1">
    <location>
        <begin position="285"/>
        <end position="314"/>
    </location>
</feature>
<dbReference type="EMBL" id="LWDG02000014">
    <property type="protein sequence ID" value="KAE8271613.1"/>
    <property type="molecule type" value="Genomic_DNA"/>
</dbReference>
<dbReference type="InterPro" id="IPR052519">
    <property type="entry name" value="Euk-type_GlcNAc_Kinase"/>
</dbReference>
<reference evidence="2" key="1">
    <citation type="submission" date="2016-04" db="EMBL/GenBank/DDBJ databases">
        <authorList>
            <person name="Nguyen H.D."/>
            <person name="Samba Siva P."/>
            <person name="Cullis J."/>
            <person name="Levesque C.A."/>
            <person name="Hambleton S."/>
        </authorList>
    </citation>
    <scope>NUCLEOTIDE SEQUENCE</scope>
    <source>
        <strain evidence="2">DAOMC 236422</strain>
    </source>
</reference>
<dbReference type="PANTHER" id="PTHR43190">
    <property type="entry name" value="N-ACETYL-D-GLUCOSAMINE KINASE"/>
    <property type="match status" value="1"/>
</dbReference>
<dbReference type="AlphaFoldDB" id="A0A8X7NEJ8"/>
<feature type="compositionally biased region" description="Basic and acidic residues" evidence="1">
    <location>
        <begin position="478"/>
        <end position="489"/>
    </location>
</feature>
<dbReference type="SUPFAM" id="SSF53067">
    <property type="entry name" value="Actin-like ATPase domain"/>
    <property type="match status" value="2"/>
</dbReference>
<gene>
    <name evidence="2" type="ORF">A4X09_0g711</name>
</gene>
<feature type="compositionally biased region" description="Low complexity" evidence="1">
    <location>
        <begin position="382"/>
        <end position="397"/>
    </location>
</feature>
<evidence type="ECO:0000313" key="2">
    <source>
        <dbReference type="EMBL" id="KAE8271613.1"/>
    </source>
</evidence>
<evidence type="ECO:0000256" key="1">
    <source>
        <dbReference type="SAM" id="MobiDB-lite"/>
    </source>
</evidence>
<dbReference type="Proteomes" id="UP000078113">
    <property type="component" value="Unassembled WGS sequence"/>
</dbReference>
<name>A0A8X7NEJ8_9BASI</name>
<evidence type="ECO:0000313" key="3">
    <source>
        <dbReference type="Proteomes" id="UP000078113"/>
    </source>
</evidence>
<keyword evidence="3" id="KW-1185">Reference proteome</keyword>
<feature type="region of interest" description="Disordered" evidence="1">
    <location>
        <begin position="697"/>
        <end position="741"/>
    </location>
</feature>
<proteinExistence type="predicted"/>